<evidence type="ECO:0000313" key="8">
    <source>
        <dbReference type="Proteomes" id="UP000280726"/>
    </source>
</evidence>
<dbReference type="SUPFAM" id="SSF51735">
    <property type="entry name" value="NAD(P)-binding Rossmann-fold domains"/>
    <property type="match status" value="1"/>
</dbReference>
<comment type="caution">
    <text evidence="7">The sequence shown here is derived from an EMBL/GenBank/DDBJ whole genome shotgun (WGS) entry which is preliminary data.</text>
</comment>
<feature type="active site" evidence="4">
    <location>
        <position position="166"/>
    </location>
</feature>
<evidence type="ECO:0000313" key="7">
    <source>
        <dbReference type="EMBL" id="RPF26855.1"/>
    </source>
</evidence>
<dbReference type="InterPro" id="IPR008927">
    <property type="entry name" value="6-PGluconate_DH-like_C_sf"/>
</dbReference>
<dbReference type="InterPro" id="IPR036291">
    <property type="entry name" value="NAD(P)-bd_dom_sf"/>
</dbReference>
<evidence type="ECO:0000256" key="4">
    <source>
        <dbReference type="PIRSR" id="PIRSR000103-1"/>
    </source>
</evidence>
<dbReference type="Pfam" id="PF03446">
    <property type="entry name" value="NAD_binding_2"/>
    <property type="match status" value="1"/>
</dbReference>
<dbReference type="Gene3D" id="1.10.1040.10">
    <property type="entry name" value="N-(1-d-carboxylethyl)-l-norvaline Dehydrogenase, domain 2"/>
    <property type="match status" value="1"/>
</dbReference>
<dbReference type="GO" id="GO:0051287">
    <property type="term" value="F:NAD binding"/>
    <property type="evidence" value="ECO:0007669"/>
    <property type="project" value="InterPro"/>
</dbReference>
<dbReference type="GO" id="GO:0050661">
    <property type="term" value="F:NADP binding"/>
    <property type="evidence" value="ECO:0007669"/>
    <property type="project" value="InterPro"/>
</dbReference>
<dbReference type="PANTHER" id="PTHR43060">
    <property type="entry name" value="3-HYDROXYISOBUTYRATE DEHYDROGENASE-LIKE 1, MITOCHONDRIAL-RELATED"/>
    <property type="match status" value="1"/>
</dbReference>
<dbReference type="Gene3D" id="3.40.50.720">
    <property type="entry name" value="NAD(P)-binding Rossmann-like Domain"/>
    <property type="match status" value="1"/>
</dbReference>
<accession>A0A3N5A0H9</accession>
<evidence type="ECO:0000256" key="2">
    <source>
        <dbReference type="ARBA" id="ARBA00023002"/>
    </source>
</evidence>
<keyword evidence="2" id="KW-0560">Oxidoreductase</keyword>
<comment type="similarity">
    <text evidence="1">Belongs to the HIBADH-related family.</text>
</comment>
<proteinExistence type="inferred from homology"/>
<dbReference type="InterPro" id="IPR006115">
    <property type="entry name" value="6PGDH_NADP-bd"/>
</dbReference>
<dbReference type="AlphaFoldDB" id="A0A3N5A0H9"/>
<dbReference type="EMBL" id="RKRA01000001">
    <property type="protein sequence ID" value="RPF26855.1"/>
    <property type="molecule type" value="Genomic_DNA"/>
</dbReference>
<dbReference type="InterPro" id="IPR013328">
    <property type="entry name" value="6PGD_dom2"/>
</dbReference>
<dbReference type="GO" id="GO:0016491">
    <property type="term" value="F:oxidoreductase activity"/>
    <property type="evidence" value="ECO:0007669"/>
    <property type="project" value="UniProtKB-KW"/>
</dbReference>
<name>A0A3N5A0H9_9MICO</name>
<gene>
    <name evidence="7" type="ORF">EDD32_1313</name>
</gene>
<dbReference type="PANTHER" id="PTHR43060:SF15">
    <property type="entry name" value="3-HYDROXYISOBUTYRATE DEHYDROGENASE-LIKE 1, MITOCHONDRIAL-RELATED"/>
    <property type="match status" value="1"/>
</dbReference>
<evidence type="ECO:0000259" key="6">
    <source>
        <dbReference type="Pfam" id="PF14833"/>
    </source>
</evidence>
<dbReference type="InterPro" id="IPR015815">
    <property type="entry name" value="HIBADH-related"/>
</dbReference>
<keyword evidence="3" id="KW-0520">NAD</keyword>
<dbReference type="InterPro" id="IPR029154">
    <property type="entry name" value="HIBADH-like_NADP-bd"/>
</dbReference>
<dbReference type="OrthoDB" id="3185659at2"/>
<evidence type="ECO:0000256" key="1">
    <source>
        <dbReference type="ARBA" id="ARBA00009080"/>
    </source>
</evidence>
<evidence type="ECO:0000256" key="3">
    <source>
        <dbReference type="ARBA" id="ARBA00023027"/>
    </source>
</evidence>
<feature type="domain" description="3-hydroxyisobutyrate dehydrogenase-like NAD-binding" evidence="6">
    <location>
        <begin position="160"/>
        <end position="279"/>
    </location>
</feature>
<dbReference type="SUPFAM" id="SSF48179">
    <property type="entry name" value="6-phosphogluconate dehydrogenase C-terminal domain-like"/>
    <property type="match status" value="1"/>
</dbReference>
<dbReference type="Pfam" id="PF14833">
    <property type="entry name" value="NAD_binding_11"/>
    <property type="match status" value="1"/>
</dbReference>
<protein>
    <submittedName>
        <fullName evidence="7">2-hydroxy-3-oxopropionate reductase</fullName>
    </submittedName>
</protein>
<dbReference type="PIRSF" id="PIRSF000103">
    <property type="entry name" value="HIBADH"/>
    <property type="match status" value="1"/>
</dbReference>
<reference evidence="7 8" key="1">
    <citation type="submission" date="2018-11" db="EMBL/GenBank/DDBJ databases">
        <title>Sequencing the genomes of 1000 actinobacteria strains.</title>
        <authorList>
            <person name="Klenk H.-P."/>
        </authorList>
    </citation>
    <scope>NUCLEOTIDE SEQUENCE [LARGE SCALE GENOMIC DNA]</scope>
    <source>
        <strain evidence="7 8">DSM 14418</strain>
    </source>
</reference>
<feature type="domain" description="6-phosphogluconate dehydrogenase NADP-binding" evidence="5">
    <location>
        <begin position="1"/>
        <end position="154"/>
    </location>
</feature>
<keyword evidence="8" id="KW-1185">Reference proteome</keyword>
<dbReference type="Proteomes" id="UP000280726">
    <property type="component" value="Unassembled WGS sequence"/>
</dbReference>
<sequence>MGRPMALHLARTAAERGTELVVTTRRPGTASAALAAGARWAATPRELAARCDVVVVMVPDLPDLRAVTDGDDGLLAGIAGPTVLVIGATVSPQGVRDLGADLRERSAGRLRLVDAPVSGGVEGAADATLSIMVGGDADDVARAEPWLRALGRPVHLGPLGSGEVAKACNQLVVAATTAALGEAAVVAERAGLDLAALLDLLGSGYAGSRLLEVKRHKLVAHDHSPASPARFMIKDLAFAAEAAEGAGVVPALLPALRELYTALTAAGLGDLDSTVVQRYLEERTRD</sequence>
<organism evidence="7 8">
    <name type="scientific">Georgenia muralis</name>
    <dbReference type="NCBI Taxonomy" id="154117"/>
    <lineage>
        <taxon>Bacteria</taxon>
        <taxon>Bacillati</taxon>
        <taxon>Actinomycetota</taxon>
        <taxon>Actinomycetes</taxon>
        <taxon>Micrococcales</taxon>
        <taxon>Bogoriellaceae</taxon>
        <taxon>Georgenia</taxon>
    </lineage>
</organism>
<evidence type="ECO:0000259" key="5">
    <source>
        <dbReference type="Pfam" id="PF03446"/>
    </source>
</evidence>